<dbReference type="Proteomes" id="UP001187471">
    <property type="component" value="Unassembled WGS sequence"/>
</dbReference>
<dbReference type="Pfam" id="PF14577">
    <property type="entry name" value="SEO_C"/>
    <property type="match status" value="1"/>
</dbReference>
<feature type="domain" description="Sieve element occlusion N-terminal" evidence="1">
    <location>
        <begin position="21"/>
        <end position="256"/>
    </location>
</feature>
<comment type="caution">
    <text evidence="3">The sequence shown here is derived from an EMBL/GenBank/DDBJ whole genome shotgun (WGS) entry which is preliminary data.</text>
</comment>
<reference evidence="3" key="1">
    <citation type="submission" date="2022-12" db="EMBL/GenBank/DDBJ databases">
        <title>Draft genome assemblies for two species of Escallonia (Escalloniales).</title>
        <authorList>
            <person name="Chanderbali A."/>
            <person name="Dervinis C."/>
            <person name="Anghel I."/>
            <person name="Soltis D."/>
            <person name="Soltis P."/>
            <person name="Zapata F."/>
        </authorList>
    </citation>
    <scope>NUCLEOTIDE SEQUENCE</scope>
    <source>
        <strain evidence="3">UCBG92.1500</strain>
        <tissue evidence="3">Leaf</tissue>
    </source>
</reference>
<protein>
    <submittedName>
        <fullName evidence="3">Uncharacterized protein</fullName>
    </submittedName>
</protein>
<proteinExistence type="predicted"/>
<keyword evidence="4" id="KW-1185">Reference proteome</keyword>
<dbReference type="EMBL" id="JAVXUO010002900">
    <property type="protein sequence ID" value="KAK2968639.1"/>
    <property type="molecule type" value="Genomic_DNA"/>
</dbReference>
<dbReference type="GO" id="GO:0010088">
    <property type="term" value="P:phloem development"/>
    <property type="evidence" value="ECO:0007669"/>
    <property type="project" value="InterPro"/>
</dbReference>
<dbReference type="PANTHER" id="PTHR33232">
    <property type="entry name" value="PROTEIN SIEVE ELEMENT OCCLUSION B-LIKE"/>
    <property type="match status" value="1"/>
</dbReference>
<evidence type="ECO:0000313" key="4">
    <source>
        <dbReference type="Proteomes" id="UP001187471"/>
    </source>
</evidence>
<feature type="domain" description="Sieve element occlusion C-terminal" evidence="2">
    <location>
        <begin position="452"/>
        <end position="686"/>
    </location>
</feature>
<dbReference type="AlphaFoldDB" id="A0AA88U2E1"/>
<dbReference type="InterPro" id="IPR027942">
    <property type="entry name" value="SEO_N"/>
</dbReference>
<evidence type="ECO:0000259" key="2">
    <source>
        <dbReference type="Pfam" id="PF14577"/>
    </source>
</evidence>
<dbReference type="InterPro" id="IPR027944">
    <property type="entry name" value="SEO_C"/>
</dbReference>
<name>A0AA88U2E1_9ASTE</name>
<evidence type="ECO:0000259" key="1">
    <source>
        <dbReference type="Pfam" id="PF14576"/>
    </source>
</evidence>
<gene>
    <name evidence="3" type="ORF">RJ640_030719</name>
</gene>
<sequence length="688" mass="77751">MAIAVPASKKQQALAPAGSSWDDNAIMKQILATHSPSGREFDVKSLLRIVKDLMQRACPAGSNLNGTRAELDALDSDMLHGDLSDMLDVLPFTINKISREISCKCSGVGDDRHTTTMSLFDTLSAHSWDAKAVIALAAFAANYGEFWLVAQLYPISPLAKPIAHLKQLPNKLDMDANTLHPRFESLSHLIKAMLDVTKCIVDFKEVPSDYMNPETPEIKTAMAYIPIGVYWTIRSIVACSSIITNLVVLGHDNITPKVLTTKSCNGSDEKRHVEAFRTLVHLFNTPHLDNIEILKSMIYPKDYQQPLIHGSSHTQASIERLRKKPVLLLISDLDISDEEVQFLDYCYEECVRPLNMSSDMEVLWLPVIDGASPLDEANQTEFERVQKKMPWYSLHHPSLLDPAAIKYIKEVWRFTKKPMVVALSPHGEVLNTNALHMMYIWGGSAFPFSSQREELLWREEDSSRMEFWVDSIDPTILQWVMEDKFVCLYGGEDIEWIRKFTTTAHAAAKALGIQFEMVYVGKSNPKATVRSNTRIITDEHLSHTLEDVAIWFFWARIESMWCSKMKVEKSVENDRLVREITTMLSFGSSEQGWAVIGKDGPLSLTEMAKAKGDIIVSVFDEYNYWKDDCLQVGFLGALKNQILHYHAATHCNNLILPETTADNTPDQVACFDCGRPMEKFTLYRCCDN</sequence>
<accession>A0AA88U2E1</accession>
<dbReference type="PANTHER" id="PTHR33232:SF20">
    <property type="entry name" value="PROTEIN SIEVE ELEMENT OCCLUSION B-LIKE"/>
    <property type="match status" value="1"/>
</dbReference>
<dbReference type="Pfam" id="PF14576">
    <property type="entry name" value="SEO_N"/>
    <property type="match status" value="1"/>
</dbReference>
<evidence type="ECO:0000313" key="3">
    <source>
        <dbReference type="EMBL" id="KAK2968639.1"/>
    </source>
</evidence>
<organism evidence="3 4">
    <name type="scientific">Escallonia rubra</name>
    <dbReference type="NCBI Taxonomy" id="112253"/>
    <lineage>
        <taxon>Eukaryota</taxon>
        <taxon>Viridiplantae</taxon>
        <taxon>Streptophyta</taxon>
        <taxon>Embryophyta</taxon>
        <taxon>Tracheophyta</taxon>
        <taxon>Spermatophyta</taxon>
        <taxon>Magnoliopsida</taxon>
        <taxon>eudicotyledons</taxon>
        <taxon>Gunneridae</taxon>
        <taxon>Pentapetalae</taxon>
        <taxon>asterids</taxon>
        <taxon>campanulids</taxon>
        <taxon>Escalloniales</taxon>
        <taxon>Escalloniaceae</taxon>
        <taxon>Escallonia</taxon>
    </lineage>
</organism>
<dbReference type="InterPro" id="IPR039299">
    <property type="entry name" value="SEOA"/>
</dbReference>